<dbReference type="EMBL" id="JANBPY010002907">
    <property type="protein sequence ID" value="KAJ1953329.1"/>
    <property type="molecule type" value="Genomic_DNA"/>
</dbReference>
<reference evidence="6" key="1">
    <citation type="submission" date="2022-07" db="EMBL/GenBank/DDBJ databases">
        <title>Phylogenomic reconstructions and comparative analyses of Kickxellomycotina fungi.</title>
        <authorList>
            <person name="Reynolds N.K."/>
            <person name="Stajich J.E."/>
            <person name="Barry K."/>
            <person name="Grigoriev I.V."/>
            <person name="Crous P."/>
            <person name="Smith M.E."/>
        </authorList>
    </citation>
    <scope>NUCLEOTIDE SEQUENCE</scope>
    <source>
        <strain evidence="6">RSA 1196</strain>
    </source>
</reference>
<gene>
    <name evidence="6" type="primary">MTR4_2</name>
    <name evidence="6" type="ORF">IWQ62_006017</name>
</gene>
<dbReference type="GO" id="GO:0005524">
    <property type="term" value="F:ATP binding"/>
    <property type="evidence" value="ECO:0007669"/>
    <property type="project" value="UniProtKB-KW"/>
</dbReference>
<dbReference type="OrthoDB" id="64767at2759"/>
<feature type="compositionally biased region" description="Polar residues" evidence="5">
    <location>
        <begin position="72"/>
        <end position="87"/>
    </location>
</feature>
<comment type="caution">
    <text evidence="6">The sequence shown here is derived from an EMBL/GenBank/DDBJ whole genome shotgun (WGS) entry which is preliminary data.</text>
</comment>
<feature type="compositionally biased region" description="Acidic residues" evidence="5">
    <location>
        <begin position="1"/>
        <end position="19"/>
    </location>
</feature>
<protein>
    <submittedName>
        <fullName evidence="6">ATP-dependent RNA helicase mtr4</fullName>
        <ecNumber evidence="6">3.6.4.13</ecNumber>
    </submittedName>
</protein>
<feature type="compositionally biased region" description="Polar residues" evidence="5">
    <location>
        <begin position="22"/>
        <end position="36"/>
    </location>
</feature>
<evidence type="ECO:0000313" key="6">
    <source>
        <dbReference type="EMBL" id="KAJ1953329.1"/>
    </source>
</evidence>
<organism evidence="6 7">
    <name type="scientific">Dispira parvispora</name>
    <dbReference type="NCBI Taxonomy" id="1520584"/>
    <lineage>
        <taxon>Eukaryota</taxon>
        <taxon>Fungi</taxon>
        <taxon>Fungi incertae sedis</taxon>
        <taxon>Zoopagomycota</taxon>
        <taxon>Kickxellomycotina</taxon>
        <taxon>Dimargaritomycetes</taxon>
        <taxon>Dimargaritales</taxon>
        <taxon>Dimargaritaceae</taxon>
        <taxon>Dispira</taxon>
    </lineage>
</organism>
<keyword evidence="3 6" id="KW-0347">Helicase</keyword>
<dbReference type="EC" id="3.6.4.13" evidence="6"/>
<keyword evidence="1" id="KW-0547">Nucleotide-binding</keyword>
<dbReference type="PANTHER" id="PTHR12131">
    <property type="entry name" value="ATP-DEPENDENT RNA AND DNA HELICASE"/>
    <property type="match status" value="1"/>
</dbReference>
<dbReference type="InterPro" id="IPR027417">
    <property type="entry name" value="P-loop_NTPase"/>
</dbReference>
<dbReference type="Gene3D" id="3.40.50.300">
    <property type="entry name" value="P-loop containing nucleotide triphosphate hydrolases"/>
    <property type="match status" value="1"/>
</dbReference>
<name>A0A9W8ANU6_9FUNG</name>
<dbReference type="AlphaFoldDB" id="A0A9W8ANU6"/>
<dbReference type="GO" id="GO:0000460">
    <property type="term" value="P:maturation of 5.8S rRNA"/>
    <property type="evidence" value="ECO:0007669"/>
    <property type="project" value="TreeGrafter"/>
</dbReference>
<dbReference type="Proteomes" id="UP001150925">
    <property type="component" value="Unassembled WGS sequence"/>
</dbReference>
<evidence type="ECO:0000256" key="4">
    <source>
        <dbReference type="ARBA" id="ARBA00022840"/>
    </source>
</evidence>
<dbReference type="InterPro" id="IPR050699">
    <property type="entry name" value="RNA-DNA_Helicase"/>
</dbReference>
<keyword evidence="7" id="KW-1185">Reference proteome</keyword>
<feature type="region of interest" description="Disordered" evidence="5">
    <location>
        <begin position="1"/>
        <end position="91"/>
    </location>
</feature>
<evidence type="ECO:0000313" key="7">
    <source>
        <dbReference type="Proteomes" id="UP001150925"/>
    </source>
</evidence>
<evidence type="ECO:0000256" key="1">
    <source>
        <dbReference type="ARBA" id="ARBA00022741"/>
    </source>
</evidence>
<dbReference type="PANTHER" id="PTHR12131:SF7">
    <property type="entry name" value="EXOSOME RNA HELICASE MTR4"/>
    <property type="match status" value="1"/>
</dbReference>
<evidence type="ECO:0000256" key="5">
    <source>
        <dbReference type="SAM" id="MobiDB-lite"/>
    </source>
</evidence>
<dbReference type="GO" id="GO:0005634">
    <property type="term" value="C:nucleus"/>
    <property type="evidence" value="ECO:0007669"/>
    <property type="project" value="TreeGrafter"/>
</dbReference>
<dbReference type="GO" id="GO:0016787">
    <property type="term" value="F:hydrolase activity"/>
    <property type="evidence" value="ECO:0007669"/>
    <property type="project" value="UniProtKB-KW"/>
</dbReference>
<feature type="compositionally biased region" description="Low complexity" evidence="5">
    <location>
        <begin position="59"/>
        <end position="70"/>
    </location>
</feature>
<feature type="non-terminal residue" evidence="6">
    <location>
        <position position="198"/>
    </location>
</feature>
<evidence type="ECO:0000256" key="3">
    <source>
        <dbReference type="ARBA" id="ARBA00022806"/>
    </source>
</evidence>
<keyword evidence="2 6" id="KW-0378">Hydrolase</keyword>
<accession>A0A9W8ANU6</accession>
<keyword evidence="4" id="KW-0067">ATP-binding</keyword>
<dbReference type="SUPFAM" id="SSF52540">
    <property type="entry name" value="P-loop containing nucleoside triphosphate hydrolases"/>
    <property type="match status" value="1"/>
</dbReference>
<sequence length="198" mass="21271">MFSEDTDALFNEFEAEEPMESTKITFGTASDGTSTQKRTRTDSTEAPPPESKEETGHKSSPSTVTSAVVPDQPQSGTNVTSTASNGGPVSKRVKVAEKNMIVADDFQEKSEREVAAAGLDPSQKQGTTLKLSHQVRHQVALPPDYPYVPIAQHKGVDPPAREYPFTLDPFQRVAISSIERSESVLVSAHTSAGKTVVA</sequence>
<dbReference type="GO" id="GO:0003724">
    <property type="term" value="F:RNA helicase activity"/>
    <property type="evidence" value="ECO:0007669"/>
    <property type="project" value="UniProtKB-EC"/>
</dbReference>
<evidence type="ECO:0000256" key="2">
    <source>
        <dbReference type="ARBA" id="ARBA00022801"/>
    </source>
</evidence>
<proteinExistence type="predicted"/>